<dbReference type="Gene3D" id="2.40.160.10">
    <property type="entry name" value="Porin"/>
    <property type="match status" value="1"/>
</dbReference>
<dbReference type="InterPro" id="IPR002299">
    <property type="entry name" value="Porin_Neis"/>
</dbReference>
<dbReference type="InterPro" id="IPR050298">
    <property type="entry name" value="Gram-neg_bact_OMP"/>
</dbReference>
<evidence type="ECO:0000256" key="11">
    <source>
        <dbReference type="SAM" id="SignalP"/>
    </source>
</evidence>
<keyword evidence="14" id="KW-1185">Reference proteome</keyword>
<comment type="subcellular location">
    <subcellularLocation>
        <location evidence="1">Cell outer membrane</location>
        <topology evidence="1">Multi-pass membrane protein</topology>
    </subcellularLocation>
</comment>
<keyword evidence="8" id="KW-0626">Porin</keyword>
<dbReference type="Pfam" id="PF13609">
    <property type="entry name" value="Porin_4"/>
    <property type="match status" value="1"/>
</dbReference>
<dbReference type="GO" id="GO:0046930">
    <property type="term" value="C:pore complex"/>
    <property type="evidence" value="ECO:0007669"/>
    <property type="project" value="UniProtKB-KW"/>
</dbReference>
<evidence type="ECO:0000256" key="6">
    <source>
        <dbReference type="ARBA" id="ARBA00022729"/>
    </source>
</evidence>
<evidence type="ECO:0000256" key="2">
    <source>
        <dbReference type="ARBA" id="ARBA00011233"/>
    </source>
</evidence>
<evidence type="ECO:0000313" key="13">
    <source>
        <dbReference type="EMBL" id="TCS73464.1"/>
    </source>
</evidence>
<dbReference type="OrthoDB" id="5289162at2"/>
<feature type="signal peptide" evidence="11">
    <location>
        <begin position="1"/>
        <end position="20"/>
    </location>
</feature>
<evidence type="ECO:0000256" key="4">
    <source>
        <dbReference type="ARBA" id="ARBA00022452"/>
    </source>
</evidence>
<keyword evidence="6 11" id="KW-0732">Signal</keyword>
<dbReference type="PRINTS" id="PR00182">
    <property type="entry name" value="ECOLNEIPORIN"/>
</dbReference>
<dbReference type="CDD" id="cd00342">
    <property type="entry name" value="gram_neg_porins"/>
    <property type="match status" value="1"/>
</dbReference>
<comment type="subunit">
    <text evidence="2">Homotrimer.</text>
</comment>
<evidence type="ECO:0000256" key="1">
    <source>
        <dbReference type="ARBA" id="ARBA00004571"/>
    </source>
</evidence>
<evidence type="ECO:0000256" key="5">
    <source>
        <dbReference type="ARBA" id="ARBA00022692"/>
    </source>
</evidence>
<evidence type="ECO:0000256" key="10">
    <source>
        <dbReference type="ARBA" id="ARBA00023237"/>
    </source>
</evidence>
<keyword evidence="7" id="KW-0406">Ion transport</keyword>
<feature type="chain" id="PRO_5020362011" evidence="11">
    <location>
        <begin position="21"/>
        <end position="354"/>
    </location>
</feature>
<evidence type="ECO:0000256" key="9">
    <source>
        <dbReference type="ARBA" id="ARBA00023136"/>
    </source>
</evidence>
<keyword evidence="3" id="KW-0813">Transport</keyword>
<dbReference type="PANTHER" id="PTHR34501:SF9">
    <property type="entry name" value="MAJOR OUTER MEMBRANE PROTEIN P.IA"/>
    <property type="match status" value="1"/>
</dbReference>
<dbReference type="GO" id="GO:0015288">
    <property type="term" value="F:porin activity"/>
    <property type="evidence" value="ECO:0007669"/>
    <property type="project" value="UniProtKB-KW"/>
</dbReference>
<protein>
    <submittedName>
        <fullName evidence="13">Putative porin</fullName>
    </submittedName>
</protein>
<proteinExistence type="predicted"/>
<dbReference type="EMBL" id="SLZY01000002">
    <property type="protein sequence ID" value="TCS73464.1"/>
    <property type="molecule type" value="Genomic_DNA"/>
</dbReference>
<dbReference type="PRINTS" id="PR00184">
    <property type="entry name" value="NEISSPPORIN"/>
</dbReference>
<evidence type="ECO:0000256" key="8">
    <source>
        <dbReference type="ARBA" id="ARBA00023114"/>
    </source>
</evidence>
<dbReference type="InterPro" id="IPR023614">
    <property type="entry name" value="Porin_dom_sf"/>
</dbReference>
<evidence type="ECO:0000259" key="12">
    <source>
        <dbReference type="Pfam" id="PF13609"/>
    </source>
</evidence>
<evidence type="ECO:0000256" key="7">
    <source>
        <dbReference type="ARBA" id="ARBA00023065"/>
    </source>
</evidence>
<reference evidence="13 14" key="1">
    <citation type="submission" date="2019-03" db="EMBL/GenBank/DDBJ databases">
        <title>Genomic Encyclopedia of Type Strains, Phase IV (KMG-IV): sequencing the most valuable type-strain genomes for metagenomic binning, comparative biology and taxonomic classification.</title>
        <authorList>
            <person name="Goeker M."/>
        </authorList>
    </citation>
    <scope>NUCLEOTIDE SEQUENCE [LARGE SCALE GENOMIC DNA]</scope>
    <source>
        <strain evidence="13 14">DSM 103923</strain>
    </source>
</reference>
<dbReference type="PANTHER" id="PTHR34501">
    <property type="entry name" value="PROTEIN YDDL-RELATED"/>
    <property type="match status" value="1"/>
</dbReference>
<evidence type="ECO:0000313" key="14">
    <source>
        <dbReference type="Proteomes" id="UP000295135"/>
    </source>
</evidence>
<keyword evidence="5" id="KW-0812">Transmembrane</keyword>
<sequence length="354" mass="36644">MKKSLIALAALSAFAAPAFAATSNVDVYGKLSFAVDYADVDNGVAGADKSDLVTGVNHTSYIGFKGTEDLGGGMKAVWQVESEVGKLAATTDPVFANRNTFVGLAGGFGEVRLGRHDTPYKMATGGLDPFGDSVGDYNAIIGSYDGGAGKFDTRAAATVAYISPNFNGLTAAVAYIGVQNPETAGQDNKDAWSAAAMYDNGPLFASVAYEVYNGAAGAASTANKSHDAWKVGLGYKFGDTKVGVVYENIENDTAASATSRDAWYLSLAHTMGPMVLKAAYGKANESDANASDDATLWTVGVDYNMSKRTTLYAVYADLSQGTGGDYGMGDGGKLYTPATGKDASAFSVGIKHTF</sequence>
<comment type="caution">
    <text evidence="13">The sequence shown here is derived from an EMBL/GenBank/DDBJ whole genome shotgun (WGS) entry which is preliminary data.</text>
</comment>
<dbReference type="RefSeq" id="WP_126458873.1">
    <property type="nucleotide sequence ID" value="NZ_AP018721.1"/>
</dbReference>
<dbReference type="InterPro" id="IPR001702">
    <property type="entry name" value="Porin_Gram-ve"/>
</dbReference>
<feature type="domain" description="Porin" evidence="12">
    <location>
        <begin position="7"/>
        <end position="319"/>
    </location>
</feature>
<dbReference type="AlphaFoldDB" id="A0A4R3JYB1"/>
<gene>
    <name evidence="13" type="ORF">EDC61_102241</name>
</gene>
<dbReference type="SUPFAM" id="SSF56935">
    <property type="entry name" value="Porins"/>
    <property type="match status" value="1"/>
</dbReference>
<dbReference type="Proteomes" id="UP000295135">
    <property type="component" value="Unassembled WGS sequence"/>
</dbReference>
<organism evidence="13 14">
    <name type="scientific">Sulfuritortus calidifontis</name>
    <dbReference type="NCBI Taxonomy" id="1914471"/>
    <lineage>
        <taxon>Bacteria</taxon>
        <taxon>Pseudomonadati</taxon>
        <taxon>Pseudomonadota</taxon>
        <taxon>Betaproteobacteria</taxon>
        <taxon>Nitrosomonadales</taxon>
        <taxon>Thiobacillaceae</taxon>
        <taxon>Sulfuritortus</taxon>
    </lineage>
</organism>
<accession>A0A4R3JYB1</accession>
<dbReference type="InterPro" id="IPR033900">
    <property type="entry name" value="Gram_neg_porin_domain"/>
</dbReference>
<keyword evidence="4" id="KW-1134">Transmembrane beta strand</keyword>
<evidence type="ECO:0000256" key="3">
    <source>
        <dbReference type="ARBA" id="ARBA00022448"/>
    </source>
</evidence>
<keyword evidence="9" id="KW-0472">Membrane</keyword>
<name>A0A4R3JYB1_9PROT</name>
<keyword evidence="10" id="KW-0998">Cell outer membrane</keyword>
<dbReference type="GO" id="GO:0009279">
    <property type="term" value="C:cell outer membrane"/>
    <property type="evidence" value="ECO:0007669"/>
    <property type="project" value="UniProtKB-SubCell"/>
</dbReference>
<dbReference type="GO" id="GO:0034220">
    <property type="term" value="P:monoatomic ion transmembrane transport"/>
    <property type="evidence" value="ECO:0007669"/>
    <property type="project" value="InterPro"/>
</dbReference>